<sequence>MDKSHLFPGEYEPHHHNGQALGPNTTTDRASPFDNQHHAEDYFSTHLPSRPVTPIGGMDGTQDLRTGRHRRPRKIVLCFDGTGNKFQGDDSDSNILKIYRMLDRTADDQYHYYQPGIGTYVVSTSLTRTSTVARLRSWYQKSKDSAIGTSFDQHVVGGYRFLMRFYRTNDEIYIFGFSRGAYVARFLAEMLDYIGLLSHGNEEMVRFAWKAFSNWQARRSDDSPEGVAKKKKIVPQFESAWMERSKFPYTARTSAKVVRHAVSIDERRAKFRQDLIYQSAHRKCKDRHTAREKLHEFQENLKYRGRSHPHAGAGAAEGGGASGKKDGRGRRPTLVVPEQEPAPYRTRSHSVRSRRTNQSGVSGRGDGPIHDGHSEVSVGPHPETDDDGEDFEESDDEHEQDIDEVWFAGGHADIGGGWSVEEGQKPASHIPLCWMVREAMRAGLHFDPDKIQAMGCVDLMDEMDIDHAPEANAQNDKMKSEHLGASPAANSNRVAKQSGAGCTCSHGNGNGNAIGNSNQQVDPNTTIPNITVRSPSTPKIFQQSSWKIDSFSSKDKDNKSNKADKSLTPKDKDKDTTAQQESPTGSPTMDHQAIEDGLKSPTTSNNTSTSTSTSSSDSSEASCPLHTPWSFHAMITHCHTARIHDSLSFDCGLGFGSVLAWKMMEYLPFRRLDLSEDGSWKPIRWPLPCGEVRDIPENARVHGSVIKRMQMDETYRPGNLIIGGGGRGVKFAGKEHGIGEWVCVKEEGDPIGEVWMKKRALVKAGRGGVNGNGNGDGDEEREMEREMERKEGKRRGRLFIPQLPIKAGQMSDSADVEMVDAVTRLAAGNISTLDSAERQFITAVQQFNPNMGSSSPFQCPLPSNLNAVLYNQNPVFTGSQQLQYPNGPNETIPVFGGPFDVMDMARGEYATVSSSSQSSISQGDPSATPRSVSFGSMAPPQPERDDHQPSAPFPKTHHQPGERHATGEGANAEWPQKEEFVFKKMHFGRHARKGLKKIRTELSALLGIAVMSASRFSKLQKEIKGRLFQNIQDEAVNTLEPKFNEVLEELGFGTAQIQNEQQTEITMLVQQHVREGIAGVLQDAAFIVEAARVSQPRS</sequence>
<keyword evidence="4" id="KW-1185">Reference proteome</keyword>
<feature type="compositionally biased region" description="Basic residues" evidence="1">
    <location>
        <begin position="346"/>
        <end position="355"/>
    </location>
</feature>
<dbReference type="Pfam" id="PF09994">
    <property type="entry name" value="T6SS_Tle1-like_cat"/>
    <property type="match status" value="2"/>
</dbReference>
<dbReference type="EMBL" id="CABT02000076">
    <property type="protein sequence ID" value="CCC14411.1"/>
    <property type="molecule type" value="Genomic_DNA"/>
</dbReference>
<dbReference type="Proteomes" id="UP000001881">
    <property type="component" value="Unassembled WGS sequence"/>
</dbReference>
<dbReference type="InParanoid" id="F7WBH0"/>
<reference evidence="3 4" key="1">
    <citation type="journal article" date="2010" name="PLoS Genet.">
        <title>De novo assembly of a 40 Mb eukaryotic genome from short sequence reads: Sordaria macrospora, a model organism for fungal morphogenesis.</title>
        <authorList>
            <person name="Nowrousian M."/>
            <person name="Stajich J."/>
            <person name="Chu M."/>
            <person name="Engh I."/>
            <person name="Espagne E."/>
            <person name="Halliday K."/>
            <person name="Kamerewerd J."/>
            <person name="Kempken F."/>
            <person name="Knab B."/>
            <person name="Kuo H.C."/>
            <person name="Osiewacz H.D."/>
            <person name="Poeggeler S."/>
            <person name="Read N."/>
            <person name="Seiler S."/>
            <person name="Smith K."/>
            <person name="Zickler D."/>
            <person name="Kueck U."/>
            <person name="Freitag M."/>
        </authorList>
    </citation>
    <scope>NUCLEOTIDE SEQUENCE [LARGE SCALE GENOMIC DNA]</scope>
    <source>
        <strain evidence="4">ATCC MYA-333 / DSM 997 / K(L3346) / K-hell</strain>
        <tissue evidence="3">Mycelium</tissue>
    </source>
</reference>
<evidence type="ECO:0000256" key="1">
    <source>
        <dbReference type="SAM" id="MobiDB-lite"/>
    </source>
</evidence>
<dbReference type="OrthoDB" id="3162439at2759"/>
<feature type="region of interest" description="Disordered" evidence="1">
    <location>
        <begin position="473"/>
        <end position="500"/>
    </location>
</feature>
<feature type="compositionally biased region" description="Low complexity" evidence="1">
    <location>
        <begin position="600"/>
        <end position="619"/>
    </location>
</feature>
<feature type="region of interest" description="Disordered" evidence="1">
    <location>
        <begin position="303"/>
        <end position="399"/>
    </location>
</feature>
<feature type="compositionally biased region" description="Low complexity" evidence="1">
    <location>
        <begin position="913"/>
        <end position="922"/>
    </location>
</feature>
<feature type="domain" description="T6SS Phospholipase effector Tle1-like catalytic" evidence="2">
    <location>
        <begin position="73"/>
        <end position="231"/>
    </location>
</feature>
<dbReference type="STRING" id="771870.F7WBH0"/>
<feature type="region of interest" description="Disordered" evidence="1">
    <location>
        <begin position="766"/>
        <end position="794"/>
    </location>
</feature>
<organism evidence="3 4">
    <name type="scientific">Sordaria macrospora (strain ATCC MYA-333 / DSM 997 / K(L3346) / K-hell)</name>
    <dbReference type="NCBI Taxonomy" id="771870"/>
    <lineage>
        <taxon>Eukaryota</taxon>
        <taxon>Fungi</taxon>
        <taxon>Dikarya</taxon>
        <taxon>Ascomycota</taxon>
        <taxon>Pezizomycotina</taxon>
        <taxon>Sordariomycetes</taxon>
        <taxon>Sordariomycetidae</taxon>
        <taxon>Sordariales</taxon>
        <taxon>Sordariaceae</taxon>
        <taxon>Sordaria</taxon>
    </lineage>
</organism>
<feature type="compositionally biased region" description="Basic and acidic residues" evidence="1">
    <location>
        <begin position="782"/>
        <end position="791"/>
    </location>
</feature>
<feature type="region of interest" description="Disordered" evidence="1">
    <location>
        <begin position="910"/>
        <end position="974"/>
    </location>
</feature>
<evidence type="ECO:0000259" key="2">
    <source>
        <dbReference type="Pfam" id="PF09994"/>
    </source>
</evidence>
<dbReference type="AlphaFoldDB" id="F7WBH0"/>
<feature type="compositionally biased region" description="Acidic residues" evidence="1">
    <location>
        <begin position="384"/>
        <end position="399"/>
    </location>
</feature>
<accession>F7WBH0</accession>
<feature type="compositionally biased region" description="Polar residues" evidence="1">
    <location>
        <begin position="923"/>
        <end position="934"/>
    </location>
</feature>
<dbReference type="PANTHER" id="PTHR33840">
    <property type="match status" value="1"/>
</dbReference>
<feature type="compositionally biased region" description="Basic and acidic residues" evidence="1">
    <location>
        <begin position="1"/>
        <end position="15"/>
    </location>
</feature>
<evidence type="ECO:0000313" key="3">
    <source>
        <dbReference type="EMBL" id="CCC14411.1"/>
    </source>
</evidence>
<dbReference type="FunCoup" id="F7WBH0">
    <property type="interactions" value="18"/>
</dbReference>
<feature type="compositionally biased region" description="Basic and acidic residues" evidence="1">
    <location>
        <begin position="552"/>
        <end position="576"/>
    </location>
</feature>
<name>F7WBH0_SORMK</name>
<dbReference type="VEuPathDB" id="FungiDB:SMAC_09192"/>
<dbReference type="eggNOG" id="ENOG502QPR9">
    <property type="taxonomic scope" value="Eukaryota"/>
</dbReference>
<comment type="caution">
    <text evidence="3">The sequence shown here is derived from an EMBL/GenBank/DDBJ whole genome shotgun (WGS) entry which is preliminary data.</text>
</comment>
<feature type="domain" description="T6SS Phospholipase effector Tle1-like catalytic" evidence="2">
    <location>
        <begin position="234"/>
        <end position="438"/>
    </location>
</feature>
<proteinExistence type="predicted"/>
<feature type="region of interest" description="Disordered" evidence="1">
    <location>
        <begin position="1"/>
        <end position="65"/>
    </location>
</feature>
<feature type="compositionally biased region" description="Gly residues" evidence="1">
    <location>
        <begin position="766"/>
        <end position="775"/>
    </location>
</feature>
<protein>
    <submittedName>
        <fullName evidence="3">WGS project CABT00000000 data, contig 2.76</fullName>
    </submittedName>
</protein>
<feature type="region of interest" description="Disordered" evidence="1">
    <location>
        <begin position="513"/>
        <end position="622"/>
    </location>
</feature>
<gene>
    <name evidence="3" type="ORF">SMAC_09192</name>
</gene>
<feature type="compositionally biased region" description="Polar residues" evidence="1">
    <location>
        <begin position="519"/>
        <end position="543"/>
    </location>
</feature>
<dbReference type="PANTHER" id="PTHR33840:SF2">
    <property type="entry name" value="TLE1 PHOSPHOLIPASE DOMAIN-CONTAINING PROTEIN"/>
    <property type="match status" value="1"/>
</dbReference>
<dbReference type="InterPro" id="IPR018712">
    <property type="entry name" value="Tle1-like_cat"/>
</dbReference>
<feature type="compositionally biased region" description="Polar residues" evidence="1">
    <location>
        <begin position="577"/>
        <end position="589"/>
    </location>
</feature>
<dbReference type="HOGENOM" id="CLU_005049_0_1_1"/>
<evidence type="ECO:0000313" key="4">
    <source>
        <dbReference type="Proteomes" id="UP000001881"/>
    </source>
</evidence>